<dbReference type="EMBL" id="MU842835">
    <property type="protein sequence ID" value="KAK2031938.1"/>
    <property type="molecule type" value="Genomic_DNA"/>
</dbReference>
<keyword evidence="1" id="KW-0472">Membrane</keyword>
<dbReference type="AlphaFoldDB" id="A0AAD9HN30"/>
<proteinExistence type="predicted"/>
<name>A0AAD9HN30_9PEZI</name>
<evidence type="ECO:0000313" key="2">
    <source>
        <dbReference type="EMBL" id="KAK2031938.1"/>
    </source>
</evidence>
<keyword evidence="1" id="KW-0812">Transmembrane</keyword>
<gene>
    <name evidence="2" type="ORF">LX32DRAFT_636750</name>
</gene>
<comment type="caution">
    <text evidence="2">The sequence shown here is derived from an EMBL/GenBank/DDBJ whole genome shotgun (WGS) entry which is preliminary data.</text>
</comment>
<keyword evidence="1" id="KW-1133">Transmembrane helix</keyword>
<feature type="transmembrane region" description="Helical" evidence="1">
    <location>
        <begin position="23"/>
        <end position="42"/>
    </location>
</feature>
<reference evidence="2" key="1">
    <citation type="submission" date="2021-06" db="EMBL/GenBank/DDBJ databases">
        <title>Comparative genomics, transcriptomics and evolutionary studies reveal genomic signatures of adaptation to plant cell wall in hemibiotrophic fungi.</title>
        <authorList>
            <consortium name="DOE Joint Genome Institute"/>
            <person name="Baroncelli R."/>
            <person name="Diaz J.F."/>
            <person name="Benocci T."/>
            <person name="Peng M."/>
            <person name="Battaglia E."/>
            <person name="Haridas S."/>
            <person name="Andreopoulos W."/>
            <person name="Labutti K."/>
            <person name="Pangilinan J."/>
            <person name="Floch G.L."/>
            <person name="Makela M.R."/>
            <person name="Henrissat B."/>
            <person name="Grigoriev I.V."/>
            <person name="Crouch J.A."/>
            <person name="De Vries R.P."/>
            <person name="Sukno S.A."/>
            <person name="Thon M.R."/>
        </authorList>
    </citation>
    <scope>NUCLEOTIDE SEQUENCE</scope>
    <source>
        <strain evidence="2">MAFF235873</strain>
    </source>
</reference>
<evidence type="ECO:0000313" key="3">
    <source>
        <dbReference type="Proteomes" id="UP001232148"/>
    </source>
</evidence>
<accession>A0AAD9HN30</accession>
<dbReference type="Proteomes" id="UP001232148">
    <property type="component" value="Unassembled WGS sequence"/>
</dbReference>
<sequence>MSTVTDGNRGKASSALAGHSTQAWTVAIGLMPSYVSFLLAIVQPHCRGHAQSAGPPR</sequence>
<keyword evidence="3" id="KW-1185">Reference proteome</keyword>
<organism evidence="2 3">
    <name type="scientific">Colletotrichum zoysiae</name>
    <dbReference type="NCBI Taxonomy" id="1216348"/>
    <lineage>
        <taxon>Eukaryota</taxon>
        <taxon>Fungi</taxon>
        <taxon>Dikarya</taxon>
        <taxon>Ascomycota</taxon>
        <taxon>Pezizomycotina</taxon>
        <taxon>Sordariomycetes</taxon>
        <taxon>Hypocreomycetidae</taxon>
        <taxon>Glomerellales</taxon>
        <taxon>Glomerellaceae</taxon>
        <taxon>Colletotrichum</taxon>
        <taxon>Colletotrichum graminicola species complex</taxon>
    </lineage>
</organism>
<evidence type="ECO:0000256" key="1">
    <source>
        <dbReference type="SAM" id="Phobius"/>
    </source>
</evidence>
<protein>
    <submittedName>
        <fullName evidence="2">Uncharacterized protein</fullName>
    </submittedName>
</protein>